<evidence type="ECO:0000313" key="3">
    <source>
        <dbReference type="Proteomes" id="UP000091956"/>
    </source>
</evidence>
<protein>
    <submittedName>
        <fullName evidence="2">Uncharacterized protein</fullName>
    </submittedName>
</protein>
<evidence type="ECO:0000256" key="1">
    <source>
        <dbReference type="SAM" id="Phobius"/>
    </source>
</evidence>
<dbReference type="AlphaFoldDB" id="A0A1B8GLP4"/>
<name>A0A1B8GLP4_9PEZI</name>
<keyword evidence="1" id="KW-1133">Transmembrane helix</keyword>
<reference evidence="3" key="2">
    <citation type="journal article" date="2018" name="Nat. Commun.">
        <title>Extreme sensitivity to ultraviolet light in the fungal pathogen causing white-nose syndrome of bats.</title>
        <authorList>
            <person name="Palmer J.M."/>
            <person name="Drees K.P."/>
            <person name="Foster J.T."/>
            <person name="Lindner D.L."/>
        </authorList>
    </citation>
    <scope>NUCLEOTIDE SEQUENCE [LARGE SCALE GENOMIC DNA]</scope>
    <source>
        <strain evidence="3">UAMH 10579</strain>
    </source>
</reference>
<proteinExistence type="predicted"/>
<dbReference type="Proteomes" id="UP000091956">
    <property type="component" value="Unassembled WGS sequence"/>
</dbReference>
<reference evidence="2 3" key="1">
    <citation type="submission" date="2016-03" db="EMBL/GenBank/DDBJ databases">
        <title>Comparative genomics of Pseudogymnoascus destructans, the fungus causing white-nose syndrome of bats.</title>
        <authorList>
            <person name="Palmer J.M."/>
            <person name="Drees K.P."/>
            <person name="Foster J.T."/>
            <person name="Lindner D.L."/>
        </authorList>
    </citation>
    <scope>NUCLEOTIDE SEQUENCE [LARGE SCALE GENOMIC DNA]</scope>
    <source>
        <strain evidence="2 3">UAMH 10579</strain>
    </source>
</reference>
<dbReference type="EMBL" id="KV460226">
    <property type="protein sequence ID" value="OBT96761.1"/>
    <property type="molecule type" value="Genomic_DNA"/>
</dbReference>
<keyword evidence="3" id="KW-1185">Reference proteome</keyword>
<keyword evidence="1" id="KW-0812">Transmembrane</keyword>
<dbReference type="RefSeq" id="XP_018130494.1">
    <property type="nucleotide sequence ID" value="XM_018273663.1"/>
</dbReference>
<evidence type="ECO:0000313" key="2">
    <source>
        <dbReference type="EMBL" id="OBT96761.1"/>
    </source>
</evidence>
<organism evidence="2 3">
    <name type="scientific">Pseudogymnoascus verrucosus</name>
    <dbReference type="NCBI Taxonomy" id="342668"/>
    <lineage>
        <taxon>Eukaryota</taxon>
        <taxon>Fungi</taxon>
        <taxon>Dikarya</taxon>
        <taxon>Ascomycota</taxon>
        <taxon>Pezizomycotina</taxon>
        <taxon>Leotiomycetes</taxon>
        <taxon>Thelebolales</taxon>
        <taxon>Thelebolaceae</taxon>
        <taxon>Pseudogymnoascus</taxon>
    </lineage>
</organism>
<sequence length="78" mass="8451">MSYGIRANGLAFSSLMLSSLTLLLVFIMPIALQNIGWKMYIINGSWDIIILLIVKEKTGSAVMAKDQLDSDNCVTAAG</sequence>
<dbReference type="GeneID" id="28837574"/>
<accession>A0A1B8GLP4</accession>
<feature type="transmembrane region" description="Helical" evidence="1">
    <location>
        <begin position="12"/>
        <end position="31"/>
    </location>
</feature>
<keyword evidence="1" id="KW-0472">Membrane</keyword>
<gene>
    <name evidence="2" type="ORF">VE01_04188</name>
</gene>